<comment type="similarity">
    <text evidence="1 4 7">Belongs to the tRNA pseudouridine synthase TruA family.</text>
</comment>
<dbReference type="AlphaFoldDB" id="A0A410X4E3"/>
<dbReference type="RefSeq" id="WP_009676806.1">
    <property type="nucleotide sequence ID" value="NZ_BQWH01000030.1"/>
</dbReference>
<dbReference type="SUPFAM" id="SSF55120">
    <property type="entry name" value="Pseudouridine synthase"/>
    <property type="match status" value="1"/>
</dbReference>
<dbReference type="PANTHER" id="PTHR11142:SF0">
    <property type="entry name" value="TRNA PSEUDOURIDINE SYNTHASE-LIKE 1"/>
    <property type="match status" value="1"/>
</dbReference>
<dbReference type="EMBL" id="CP026520">
    <property type="protein sequence ID" value="QAV21477.1"/>
    <property type="molecule type" value="Genomic_DNA"/>
</dbReference>
<dbReference type="InterPro" id="IPR020097">
    <property type="entry name" value="PsdUridine_synth_TruA_a/b_dom"/>
</dbReference>
<dbReference type="Proteomes" id="UP001527202">
    <property type="component" value="Unassembled WGS sequence"/>
</dbReference>
<protein>
    <recommendedName>
        <fullName evidence="4">tRNA pseudouridine synthase A</fullName>
        <ecNumber evidence="4">5.4.99.12</ecNumber>
    </recommendedName>
    <alternativeName>
        <fullName evidence="4">tRNA pseudouridine(38-40) synthase</fullName>
    </alternativeName>
    <alternativeName>
        <fullName evidence="4">tRNA pseudouridylate synthase I</fullName>
    </alternativeName>
    <alternativeName>
        <fullName evidence="4">tRNA-uridine isomerase I</fullName>
    </alternativeName>
</protein>
<evidence type="ECO:0000256" key="6">
    <source>
        <dbReference type="PIRSR" id="PIRSR001430-2"/>
    </source>
</evidence>
<keyword evidence="12" id="KW-1185">Reference proteome</keyword>
<dbReference type="Gene3D" id="3.30.70.660">
    <property type="entry name" value="Pseudouridine synthase I, catalytic domain, C-terminal subdomain"/>
    <property type="match status" value="1"/>
</dbReference>
<dbReference type="EMBL" id="JAMDMJ010000044">
    <property type="protein sequence ID" value="MCY9599500.1"/>
    <property type="molecule type" value="Genomic_DNA"/>
</dbReference>
<comment type="caution">
    <text evidence="4">Lacks conserved residue(s) required for the propagation of feature annotation.</text>
</comment>
<dbReference type="Pfam" id="PF01416">
    <property type="entry name" value="PseudoU_synth_1"/>
    <property type="match status" value="2"/>
</dbReference>
<dbReference type="NCBIfam" id="TIGR00071">
    <property type="entry name" value="hisT_truA"/>
    <property type="match status" value="1"/>
</dbReference>
<proteinExistence type="inferred from homology"/>
<feature type="binding site" evidence="4 6">
    <location>
        <position position="110"/>
    </location>
    <ligand>
        <name>substrate</name>
    </ligand>
</feature>
<dbReference type="Proteomes" id="UP000288943">
    <property type="component" value="Chromosome"/>
</dbReference>
<dbReference type="EC" id="5.4.99.12" evidence="4"/>
<dbReference type="InterPro" id="IPR020094">
    <property type="entry name" value="TruA/RsuA/RluB/E/F_N"/>
</dbReference>
<evidence type="ECO:0000313" key="9">
    <source>
        <dbReference type="EMBL" id="MCY9599500.1"/>
    </source>
</evidence>
<keyword evidence="3 4" id="KW-0413">Isomerase</keyword>
<organism evidence="10 11">
    <name type="scientific">Paenibacillus chitinolyticus</name>
    <dbReference type="NCBI Taxonomy" id="79263"/>
    <lineage>
        <taxon>Bacteria</taxon>
        <taxon>Bacillati</taxon>
        <taxon>Bacillota</taxon>
        <taxon>Bacilli</taxon>
        <taxon>Bacillales</taxon>
        <taxon>Paenibacillaceae</taxon>
        <taxon>Paenibacillus</taxon>
    </lineage>
</organism>
<name>A0A410X4E3_9BACL</name>
<feature type="domain" description="Pseudouridine synthase I TruA alpha/beta" evidence="8">
    <location>
        <begin position="8"/>
        <end position="102"/>
    </location>
</feature>
<comment type="subunit">
    <text evidence="4">Homodimer.</text>
</comment>
<dbReference type="GO" id="GO:0031119">
    <property type="term" value="P:tRNA pseudouridine synthesis"/>
    <property type="evidence" value="ECO:0007669"/>
    <property type="project" value="UniProtKB-UniRule"/>
</dbReference>
<dbReference type="Gene3D" id="3.30.70.580">
    <property type="entry name" value="Pseudouridine synthase I, catalytic domain, N-terminal subdomain"/>
    <property type="match status" value="1"/>
</dbReference>
<evidence type="ECO:0000313" key="12">
    <source>
        <dbReference type="Proteomes" id="UP001527202"/>
    </source>
</evidence>
<dbReference type="GO" id="GO:0160147">
    <property type="term" value="F:tRNA pseudouridine(38-40) synthase activity"/>
    <property type="evidence" value="ECO:0007669"/>
    <property type="project" value="UniProtKB-EC"/>
</dbReference>
<dbReference type="PANTHER" id="PTHR11142">
    <property type="entry name" value="PSEUDOURIDYLATE SYNTHASE"/>
    <property type="match status" value="1"/>
</dbReference>
<dbReference type="InterPro" id="IPR020103">
    <property type="entry name" value="PsdUridine_synth_cat_dom_sf"/>
</dbReference>
<reference evidence="10 11" key="1">
    <citation type="submission" date="2018-01" db="EMBL/GenBank/DDBJ databases">
        <title>The whole genome sequencing and assembly of Paenibacillus chitinolyticus KCCM 41400 strain.</title>
        <authorList>
            <person name="Kim J.-Y."/>
            <person name="Park M.-K."/>
            <person name="Lee Y.-J."/>
            <person name="Yi H."/>
            <person name="Bahn Y.-S."/>
            <person name="Kim J.F."/>
            <person name="Lee D.-W."/>
        </authorList>
    </citation>
    <scope>NUCLEOTIDE SEQUENCE [LARGE SCALE GENOMIC DNA]</scope>
    <source>
        <strain evidence="10 11">KCCM 41400</strain>
    </source>
</reference>
<dbReference type="CDD" id="cd02570">
    <property type="entry name" value="PseudoU_synth_EcTruA"/>
    <property type="match status" value="1"/>
</dbReference>
<dbReference type="FunFam" id="3.30.70.580:FF:000001">
    <property type="entry name" value="tRNA pseudouridine synthase A"/>
    <property type="match status" value="1"/>
</dbReference>
<evidence type="ECO:0000313" key="10">
    <source>
        <dbReference type="EMBL" id="QAV21477.1"/>
    </source>
</evidence>
<evidence type="ECO:0000256" key="3">
    <source>
        <dbReference type="ARBA" id="ARBA00023235"/>
    </source>
</evidence>
<reference evidence="9 12" key="2">
    <citation type="submission" date="2022-05" db="EMBL/GenBank/DDBJ databases">
        <title>Genome Sequencing of Bee-Associated Microbes.</title>
        <authorList>
            <person name="Dunlap C."/>
        </authorList>
    </citation>
    <scope>NUCLEOTIDE SEQUENCE [LARGE SCALE GENOMIC DNA]</scope>
    <source>
        <strain evidence="9 12">NRRL B-23120</strain>
    </source>
</reference>
<evidence type="ECO:0000256" key="1">
    <source>
        <dbReference type="ARBA" id="ARBA00009375"/>
    </source>
</evidence>
<evidence type="ECO:0000259" key="8">
    <source>
        <dbReference type="Pfam" id="PF01416"/>
    </source>
</evidence>
<accession>A0A410X4E3</accession>
<dbReference type="GO" id="GO:0003723">
    <property type="term" value="F:RNA binding"/>
    <property type="evidence" value="ECO:0007669"/>
    <property type="project" value="InterPro"/>
</dbReference>
<keyword evidence="2 4" id="KW-0819">tRNA processing</keyword>
<dbReference type="InterPro" id="IPR020095">
    <property type="entry name" value="PsdUridine_synth_TruA_C"/>
</dbReference>
<sequence length="256" mass="28815">MRNIRITVSYDGTSYSGFQTQPHGNTVQDYLERAIRMLSGETVKITSSGRTDAGVHARAQVINFTTASQIPAERWCLALNSRLPKDIVALRADEVPLSFHARKSAKRKTYSYTIRTARIPDTFQRRYQFHHPNPLDVDAMRDALAAILGTHDFSSFCSVKTVAESRIRTIYDAWIVEETDQMSVEPNQPGQLRFYFTGSGFLYNMVRILVGTLIQIGEGKRPAEEMAAILRGRNRALAGPTAEAHGLMLWNVEYAE</sequence>
<comment type="catalytic activity">
    <reaction evidence="4 7">
        <text>uridine(38/39/40) in tRNA = pseudouridine(38/39/40) in tRNA</text>
        <dbReference type="Rhea" id="RHEA:22376"/>
        <dbReference type="Rhea" id="RHEA-COMP:10085"/>
        <dbReference type="Rhea" id="RHEA-COMP:10087"/>
        <dbReference type="ChEBI" id="CHEBI:65314"/>
        <dbReference type="ChEBI" id="CHEBI:65315"/>
        <dbReference type="EC" id="5.4.99.12"/>
    </reaction>
</comment>
<gene>
    <name evidence="4 9" type="primary">truA</name>
    <name evidence="9" type="ORF">M5X16_27525</name>
    <name evidence="10" type="ORF">PC41400_29000</name>
</gene>
<evidence type="ECO:0000256" key="2">
    <source>
        <dbReference type="ARBA" id="ARBA00022694"/>
    </source>
</evidence>
<dbReference type="OrthoDB" id="9811823at2"/>
<feature type="domain" description="Pseudouridine synthase I TruA alpha/beta" evidence="8">
    <location>
        <begin position="143"/>
        <end position="254"/>
    </location>
</feature>
<dbReference type="InterPro" id="IPR001406">
    <property type="entry name" value="PsdUridine_synth_TruA"/>
</dbReference>
<feature type="active site" description="Nucleophile" evidence="4 5">
    <location>
        <position position="52"/>
    </location>
</feature>
<dbReference type="KEGG" id="pchi:PC41400_29000"/>
<dbReference type="GeneID" id="95378833"/>
<evidence type="ECO:0000256" key="5">
    <source>
        <dbReference type="PIRSR" id="PIRSR001430-1"/>
    </source>
</evidence>
<evidence type="ECO:0000313" key="11">
    <source>
        <dbReference type="Proteomes" id="UP000288943"/>
    </source>
</evidence>
<evidence type="ECO:0000256" key="7">
    <source>
        <dbReference type="RuleBase" id="RU003792"/>
    </source>
</evidence>
<comment type="function">
    <text evidence="4">Formation of pseudouridine at positions 38, 39 and 40 in the anticodon stem and loop of transfer RNAs.</text>
</comment>
<evidence type="ECO:0000256" key="4">
    <source>
        <dbReference type="HAMAP-Rule" id="MF_00171"/>
    </source>
</evidence>
<dbReference type="PIRSF" id="PIRSF001430">
    <property type="entry name" value="tRNA_psdUrid_synth"/>
    <property type="match status" value="1"/>
</dbReference>
<dbReference type="HAMAP" id="MF_00171">
    <property type="entry name" value="TruA"/>
    <property type="match status" value="1"/>
</dbReference>